<dbReference type="Gene3D" id="1.10.10.10">
    <property type="entry name" value="Winged helix-like DNA-binding domain superfamily/Winged helix DNA-binding domain"/>
    <property type="match status" value="1"/>
</dbReference>
<keyword evidence="7" id="KW-0547">Nucleotide-binding</keyword>
<dbReference type="SUPFAM" id="SSF56112">
    <property type="entry name" value="Protein kinase-like (PK-like)"/>
    <property type="match status" value="1"/>
</dbReference>
<keyword evidence="10" id="KW-0460">Magnesium</keyword>
<dbReference type="InterPro" id="IPR018934">
    <property type="entry name" value="RIO_dom"/>
</dbReference>
<dbReference type="FunFam" id="3.30.200.20:FF:000052">
    <property type="entry name" value="Serine/threonine-protein kinase RIO2"/>
    <property type="match status" value="1"/>
</dbReference>
<dbReference type="Pfam" id="PF09202">
    <property type="entry name" value="Rio2_N"/>
    <property type="match status" value="1"/>
</dbReference>
<comment type="catalytic activity">
    <reaction evidence="11">
        <text>L-threonyl-[protein] + ATP = O-phospho-L-threonyl-[protein] + ADP + H(+)</text>
        <dbReference type="Rhea" id="RHEA:46608"/>
        <dbReference type="Rhea" id="RHEA-COMP:11060"/>
        <dbReference type="Rhea" id="RHEA-COMP:11605"/>
        <dbReference type="ChEBI" id="CHEBI:15378"/>
        <dbReference type="ChEBI" id="CHEBI:30013"/>
        <dbReference type="ChEBI" id="CHEBI:30616"/>
        <dbReference type="ChEBI" id="CHEBI:61977"/>
        <dbReference type="ChEBI" id="CHEBI:456216"/>
        <dbReference type="EC" id="2.7.11.1"/>
    </reaction>
</comment>
<dbReference type="InterPro" id="IPR030484">
    <property type="entry name" value="Rio2"/>
</dbReference>
<dbReference type="SMART" id="SM00090">
    <property type="entry name" value="RIO"/>
    <property type="match status" value="1"/>
</dbReference>
<dbReference type="Gene3D" id="1.10.510.10">
    <property type="entry name" value="Transferase(Phosphotransferase) domain 1"/>
    <property type="match status" value="1"/>
</dbReference>
<comment type="cofactor">
    <cofactor evidence="1">
        <name>Mg(2+)</name>
        <dbReference type="ChEBI" id="CHEBI:18420"/>
    </cofactor>
</comment>
<evidence type="ECO:0000256" key="9">
    <source>
        <dbReference type="ARBA" id="ARBA00022840"/>
    </source>
</evidence>
<dbReference type="CDD" id="cd05144">
    <property type="entry name" value="RIO2_C"/>
    <property type="match status" value="1"/>
</dbReference>
<evidence type="ECO:0000256" key="1">
    <source>
        <dbReference type="ARBA" id="ARBA00001946"/>
    </source>
</evidence>
<proteinExistence type="inferred from homology"/>
<keyword evidence="4" id="KW-0723">Serine/threonine-protein kinase</keyword>
<evidence type="ECO:0000256" key="5">
    <source>
        <dbReference type="ARBA" id="ARBA00022679"/>
    </source>
</evidence>
<feature type="domain" description="RIO kinase" evidence="14">
    <location>
        <begin position="64"/>
        <end position="321"/>
    </location>
</feature>
<evidence type="ECO:0000313" key="15">
    <source>
        <dbReference type="EMBL" id="KAA8497885.1"/>
    </source>
</evidence>
<evidence type="ECO:0000256" key="13">
    <source>
        <dbReference type="SAM" id="MobiDB-lite"/>
    </source>
</evidence>
<protein>
    <recommendedName>
        <fullName evidence="3">non-specific serine/threonine protein kinase</fullName>
        <ecNumber evidence="3">2.7.11.1</ecNumber>
    </recommendedName>
</protein>
<dbReference type="GO" id="GO:0030490">
    <property type="term" value="P:maturation of SSU-rRNA"/>
    <property type="evidence" value="ECO:0007669"/>
    <property type="project" value="TreeGrafter"/>
</dbReference>
<dbReference type="InterPro" id="IPR000687">
    <property type="entry name" value="RIO_kinase"/>
</dbReference>
<dbReference type="PANTHER" id="PTHR45852">
    <property type="entry name" value="SER/THR-PROTEIN KINASE RIO2"/>
    <property type="match status" value="1"/>
</dbReference>
<dbReference type="GO" id="GO:0005524">
    <property type="term" value="F:ATP binding"/>
    <property type="evidence" value="ECO:0007669"/>
    <property type="project" value="UniProtKB-KW"/>
</dbReference>
<feature type="region of interest" description="Disordered" evidence="13">
    <location>
        <begin position="347"/>
        <end position="382"/>
    </location>
</feature>
<comment type="caution">
    <text evidence="15">The sequence shown here is derived from an EMBL/GenBank/DDBJ whole genome shotgun (WGS) entry which is preliminary data.</text>
</comment>
<keyword evidence="5" id="KW-0808">Transferase</keyword>
<gene>
    <name evidence="15" type="ORF">FVE85_5470</name>
</gene>
<feature type="region of interest" description="Disordered" evidence="13">
    <location>
        <begin position="445"/>
        <end position="521"/>
    </location>
</feature>
<feature type="compositionally biased region" description="Low complexity" evidence="13">
    <location>
        <begin position="489"/>
        <end position="499"/>
    </location>
</feature>
<dbReference type="InterPro" id="IPR015285">
    <property type="entry name" value="RIO2_wHTH_N"/>
</dbReference>
<feature type="compositionally biased region" description="Acidic residues" evidence="13">
    <location>
        <begin position="348"/>
        <end position="372"/>
    </location>
</feature>
<sequence length="521" mass="57456">MKFDVSVFRFLSDSDLRVLSAVEQGMRNHELVPTSLICSLSSSIKTGFMTSISNLHKYRLLHHDGTSHDAYRLTPLGYDVLALNALMKRGSVASVGRRIGVGKEAEVYEAVDAHDRLVALKFHRLGKTSFRNVKQTRDYLQNRNSTSWLYLSKLAAEREYTFMVALHARHFQIPEPFDTNRHGVVMQFYPGASTLSQLSSQTLTHGVEQCVELLRFALRLAQCGLVHCDLNEFNVLATFAPPPEDCDALDEADNSKTEGEDIEPDDFASVVIDFPQAVSTDHQLGPAFLQRDLACILRVFAVKFGIEPAVAVRLCLDEFGYKDVAAYYSEGRDSMAADRLAPTLPSLEAEDEHGDLSDIDDIQTGDADEDEKQESADRVEEGCEAPTSYFPFDLEETLPMALMVAICRQPRVELLDVELGASGCRKLTGAAKAAVTDGHVDALGLDGEEGSDVEDDADTSSKLGSRPGTQAGAAFDARDVAAKVRRSRSQQQRKNQSKSAYHGALRRGTQQKLREQCEGIL</sequence>
<dbReference type="EC" id="2.7.11.1" evidence="3"/>
<evidence type="ECO:0000313" key="16">
    <source>
        <dbReference type="Proteomes" id="UP000324585"/>
    </source>
</evidence>
<dbReference type="AlphaFoldDB" id="A0A5J4Z3K7"/>
<dbReference type="GO" id="GO:0005829">
    <property type="term" value="C:cytosol"/>
    <property type="evidence" value="ECO:0007669"/>
    <property type="project" value="TreeGrafter"/>
</dbReference>
<evidence type="ECO:0000256" key="12">
    <source>
        <dbReference type="ARBA" id="ARBA00048679"/>
    </source>
</evidence>
<accession>A0A5J4Z3K7</accession>
<evidence type="ECO:0000256" key="11">
    <source>
        <dbReference type="ARBA" id="ARBA00047899"/>
    </source>
</evidence>
<name>A0A5J4Z3K7_PORPP</name>
<dbReference type="OrthoDB" id="10258631at2759"/>
<feature type="compositionally biased region" description="Basic and acidic residues" evidence="13">
    <location>
        <begin position="512"/>
        <end position="521"/>
    </location>
</feature>
<evidence type="ECO:0000256" key="6">
    <source>
        <dbReference type="ARBA" id="ARBA00022723"/>
    </source>
</evidence>
<dbReference type="InterPro" id="IPR036388">
    <property type="entry name" value="WH-like_DNA-bd_sf"/>
</dbReference>
<dbReference type="Pfam" id="PF01163">
    <property type="entry name" value="RIO1"/>
    <property type="match status" value="2"/>
</dbReference>
<dbReference type="GO" id="GO:0030688">
    <property type="term" value="C:preribosome, small subunit precursor"/>
    <property type="evidence" value="ECO:0007669"/>
    <property type="project" value="TreeGrafter"/>
</dbReference>
<evidence type="ECO:0000256" key="3">
    <source>
        <dbReference type="ARBA" id="ARBA00012513"/>
    </source>
</evidence>
<keyword evidence="16" id="KW-1185">Reference proteome</keyword>
<dbReference type="EMBL" id="VRMN01000001">
    <property type="protein sequence ID" value="KAA8497885.1"/>
    <property type="molecule type" value="Genomic_DNA"/>
</dbReference>
<feature type="compositionally biased region" description="Acidic residues" evidence="13">
    <location>
        <begin position="446"/>
        <end position="458"/>
    </location>
</feature>
<dbReference type="GO" id="GO:0046872">
    <property type="term" value="F:metal ion binding"/>
    <property type="evidence" value="ECO:0007669"/>
    <property type="project" value="UniProtKB-KW"/>
</dbReference>
<dbReference type="GO" id="GO:0004674">
    <property type="term" value="F:protein serine/threonine kinase activity"/>
    <property type="evidence" value="ECO:0007669"/>
    <property type="project" value="UniProtKB-KW"/>
</dbReference>
<dbReference type="Proteomes" id="UP000324585">
    <property type="component" value="Unassembled WGS sequence"/>
</dbReference>
<evidence type="ECO:0000256" key="2">
    <source>
        <dbReference type="ARBA" id="ARBA00009196"/>
    </source>
</evidence>
<dbReference type="InterPro" id="IPR036390">
    <property type="entry name" value="WH_DNA-bd_sf"/>
</dbReference>
<reference evidence="16" key="1">
    <citation type="journal article" date="2019" name="Nat. Commun.">
        <title>Expansion of phycobilisome linker gene families in mesophilic red algae.</title>
        <authorList>
            <person name="Lee J."/>
            <person name="Kim D."/>
            <person name="Bhattacharya D."/>
            <person name="Yoon H.S."/>
        </authorList>
    </citation>
    <scope>NUCLEOTIDE SEQUENCE [LARGE SCALE GENOMIC DNA]</scope>
    <source>
        <strain evidence="16">CCMP 1328</strain>
    </source>
</reference>
<comment type="similarity">
    <text evidence="2">Belongs to the protein kinase superfamily. RIO-type Ser/Thr kinase family.</text>
</comment>
<dbReference type="SUPFAM" id="SSF46785">
    <property type="entry name" value="Winged helix' DNA-binding domain"/>
    <property type="match status" value="1"/>
</dbReference>
<dbReference type="Gene3D" id="3.30.200.20">
    <property type="entry name" value="Phosphorylase Kinase, domain 1"/>
    <property type="match status" value="1"/>
</dbReference>
<evidence type="ECO:0000259" key="14">
    <source>
        <dbReference type="SMART" id="SM00090"/>
    </source>
</evidence>
<organism evidence="15 16">
    <name type="scientific">Porphyridium purpureum</name>
    <name type="common">Red alga</name>
    <name type="synonym">Porphyridium cruentum</name>
    <dbReference type="NCBI Taxonomy" id="35688"/>
    <lineage>
        <taxon>Eukaryota</taxon>
        <taxon>Rhodophyta</taxon>
        <taxon>Bangiophyceae</taxon>
        <taxon>Porphyridiales</taxon>
        <taxon>Porphyridiaceae</taxon>
        <taxon>Porphyridium</taxon>
    </lineage>
</organism>
<keyword evidence="9" id="KW-0067">ATP-binding</keyword>
<comment type="catalytic activity">
    <reaction evidence="12">
        <text>L-seryl-[protein] + ATP = O-phospho-L-seryl-[protein] + ADP + H(+)</text>
        <dbReference type="Rhea" id="RHEA:17989"/>
        <dbReference type="Rhea" id="RHEA-COMP:9863"/>
        <dbReference type="Rhea" id="RHEA-COMP:11604"/>
        <dbReference type="ChEBI" id="CHEBI:15378"/>
        <dbReference type="ChEBI" id="CHEBI:29999"/>
        <dbReference type="ChEBI" id="CHEBI:30616"/>
        <dbReference type="ChEBI" id="CHEBI:83421"/>
        <dbReference type="ChEBI" id="CHEBI:456216"/>
        <dbReference type="EC" id="2.7.11.1"/>
    </reaction>
</comment>
<dbReference type="PANTHER" id="PTHR45852:SF1">
    <property type="entry name" value="SERINE_THREONINE-PROTEIN KINASE RIO2"/>
    <property type="match status" value="1"/>
</dbReference>
<evidence type="ECO:0000256" key="7">
    <source>
        <dbReference type="ARBA" id="ARBA00022741"/>
    </source>
</evidence>
<keyword evidence="8 15" id="KW-0418">Kinase</keyword>
<evidence type="ECO:0000256" key="4">
    <source>
        <dbReference type="ARBA" id="ARBA00022527"/>
    </source>
</evidence>
<keyword evidence="6" id="KW-0479">Metal-binding</keyword>
<evidence type="ECO:0000256" key="10">
    <source>
        <dbReference type="ARBA" id="ARBA00022842"/>
    </source>
</evidence>
<evidence type="ECO:0000256" key="8">
    <source>
        <dbReference type="ARBA" id="ARBA00022777"/>
    </source>
</evidence>
<dbReference type="InterPro" id="IPR011009">
    <property type="entry name" value="Kinase-like_dom_sf"/>
</dbReference>